<dbReference type="Gene3D" id="3.40.50.2300">
    <property type="match status" value="2"/>
</dbReference>
<dbReference type="KEGG" id="tes:BW730_16380"/>
<keyword evidence="2" id="KW-0238">DNA-binding</keyword>
<dbReference type="Pfam" id="PF13377">
    <property type="entry name" value="Peripla_BP_3"/>
    <property type="match status" value="1"/>
</dbReference>
<dbReference type="GO" id="GO:0003700">
    <property type="term" value="F:DNA-binding transcription factor activity"/>
    <property type="evidence" value="ECO:0007669"/>
    <property type="project" value="TreeGrafter"/>
</dbReference>
<dbReference type="SMART" id="SM00354">
    <property type="entry name" value="HTH_LACI"/>
    <property type="match status" value="1"/>
</dbReference>
<dbReference type="EMBL" id="CP019606">
    <property type="protein sequence ID" value="AQP49430.1"/>
    <property type="molecule type" value="Genomic_DNA"/>
</dbReference>
<dbReference type="InterPro" id="IPR000843">
    <property type="entry name" value="HTH_LacI"/>
</dbReference>
<dbReference type="GO" id="GO:0000976">
    <property type="term" value="F:transcription cis-regulatory region binding"/>
    <property type="evidence" value="ECO:0007669"/>
    <property type="project" value="TreeGrafter"/>
</dbReference>
<dbReference type="Pfam" id="PF00356">
    <property type="entry name" value="LacI"/>
    <property type="match status" value="1"/>
</dbReference>
<dbReference type="PANTHER" id="PTHR30146:SF109">
    <property type="entry name" value="HTH-TYPE TRANSCRIPTIONAL REGULATOR GALS"/>
    <property type="match status" value="1"/>
</dbReference>
<evidence type="ECO:0000259" key="4">
    <source>
        <dbReference type="PROSITE" id="PS50932"/>
    </source>
</evidence>
<proteinExistence type="predicted"/>
<dbReference type="InterPro" id="IPR046335">
    <property type="entry name" value="LacI/GalR-like_sensor"/>
</dbReference>
<keyword evidence="1" id="KW-0805">Transcription regulation</keyword>
<evidence type="ECO:0000256" key="2">
    <source>
        <dbReference type="ARBA" id="ARBA00023125"/>
    </source>
</evidence>
<dbReference type="STRING" id="1332264.BW730_16380"/>
<dbReference type="SUPFAM" id="SSF47413">
    <property type="entry name" value="lambda repressor-like DNA-binding domains"/>
    <property type="match status" value="1"/>
</dbReference>
<organism evidence="5 6">
    <name type="scientific">Tessaracoccus aquimaris</name>
    <dbReference type="NCBI Taxonomy" id="1332264"/>
    <lineage>
        <taxon>Bacteria</taxon>
        <taxon>Bacillati</taxon>
        <taxon>Actinomycetota</taxon>
        <taxon>Actinomycetes</taxon>
        <taxon>Propionibacteriales</taxon>
        <taxon>Propionibacteriaceae</taxon>
        <taxon>Tessaracoccus</taxon>
    </lineage>
</organism>
<dbReference type="InterPro" id="IPR028082">
    <property type="entry name" value="Peripla_BP_I"/>
</dbReference>
<sequence>MQEVAEHAGVSIATVSFVVNGTKRVSPQTQAKVEAAMRELGYARNHAASALARGRTDILALLSPALERNLSGTGMEFITRAAERALQRGYKLVLWPFDNQASSVQSLIASRLVAGAVLMEVELHDARVPALRESGLPFSLIGRTLDPTGMAWVDVDFDASIVGTMKDLLGLGHRRIAYVDFVLGDDPEASVFAGAVRARNAYIDTMRSVGGSPVLLRCPETPWDGRHLVSRLLADHPDVTALVVMNEHAAPGIVLGLAAAGVRVPEDMSIISVGTTSMMAAFTDPVLTHTVSPARELSRLGVDAVIDRINDPELPLPQILLPCMRASGESVAPPRS</sequence>
<name>A0A1Q2CTN5_9ACTN</name>
<evidence type="ECO:0000313" key="6">
    <source>
        <dbReference type="Proteomes" id="UP000188145"/>
    </source>
</evidence>
<dbReference type="CDD" id="cd01392">
    <property type="entry name" value="HTH_LacI"/>
    <property type="match status" value="1"/>
</dbReference>
<keyword evidence="3" id="KW-0804">Transcription</keyword>
<dbReference type="PROSITE" id="PS50932">
    <property type="entry name" value="HTH_LACI_2"/>
    <property type="match status" value="1"/>
</dbReference>
<evidence type="ECO:0000256" key="3">
    <source>
        <dbReference type="ARBA" id="ARBA00023163"/>
    </source>
</evidence>
<feature type="domain" description="HTH lacI-type" evidence="4">
    <location>
        <begin position="1"/>
        <end position="53"/>
    </location>
</feature>
<protein>
    <recommendedName>
        <fullName evidence="4">HTH lacI-type domain-containing protein</fullName>
    </recommendedName>
</protein>
<accession>A0A1Q2CTN5</accession>
<gene>
    <name evidence="5" type="ORF">BW730_16380</name>
</gene>
<reference evidence="6" key="1">
    <citation type="submission" date="2017-02" db="EMBL/GenBank/DDBJ databases">
        <title>Tessaracoccus aquaemaris sp. nov., isolated from the intestine of a Korean rockfish, Sebastes schlegelii, in a marine aquaculture pond.</title>
        <authorList>
            <person name="Tak E.J."/>
            <person name="Bae J.-W."/>
        </authorList>
    </citation>
    <scope>NUCLEOTIDE SEQUENCE [LARGE SCALE GENOMIC DNA]</scope>
    <source>
        <strain evidence="6">NSG39</strain>
    </source>
</reference>
<dbReference type="InterPro" id="IPR010982">
    <property type="entry name" value="Lambda_DNA-bd_dom_sf"/>
</dbReference>
<dbReference type="PANTHER" id="PTHR30146">
    <property type="entry name" value="LACI-RELATED TRANSCRIPTIONAL REPRESSOR"/>
    <property type="match status" value="1"/>
</dbReference>
<dbReference type="SUPFAM" id="SSF53822">
    <property type="entry name" value="Periplasmic binding protein-like I"/>
    <property type="match status" value="1"/>
</dbReference>
<keyword evidence="6" id="KW-1185">Reference proteome</keyword>
<dbReference type="Proteomes" id="UP000188145">
    <property type="component" value="Chromosome"/>
</dbReference>
<dbReference type="Gene3D" id="1.10.260.40">
    <property type="entry name" value="lambda repressor-like DNA-binding domains"/>
    <property type="match status" value="1"/>
</dbReference>
<evidence type="ECO:0000313" key="5">
    <source>
        <dbReference type="EMBL" id="AQP49430.1"/>
    </source>
</evidence>
<dbReference type="AlphaFoldDB" id="A0A1Q2CTN5"/>
<evidence type="ECO:0000256" key="1">
    <source>
        <dbReference type="ARBA" id="ARBA00023015"/>
    </source>
</evidence>
<dbReference type="PROSITE" id="PS00356">
    <property type="entry name" value="HTH_LACI_1"/>
    <property type="match status" value="1"/>
</dbReference>